<name>A0ABS6EQJ3_9FIRM</name>
<reference evidence="1 2" key="1">
    <citation type="submission" date="2021-06" db="EMBL/GenBank/DDBJ databases">
        <authorList>
            <person name="Sun Q."/>
            <person name="Li D."/>
        </authorList>
    </citation>
    <scope>NUCLEOTIDE SEQUENCE [LARGE SCALE GENOMIC DNA]</scope>
    <source>
        <strain evidence="1 2">MSJd-7</strain>
    </source>
</reference>
<keyword evidence="2" id="KW-1185">Reference proteome</keyword>
<accession>A0ABS6EQJ3</accession>
<sequence length="126" mass="13748">MMNKNAKVVNLTPHAITVVRECETSDGGLETFAVHEPSGRMARCTSKTVQTGTINGIPITKTVFGDIQLVDGEGNVYPMPEICDDTIYIVSALVARASDRPDFFIVNETVRDEKGRIIGCKSFARV</sequence>
<comment type="caution">
    <text evidence="1">The sequence shown here is derived from an EMBL/GenBank/DDBJ whole genome shotgun (WGS) entry which is preliminary data.</text>
</comment>
<dbReference type="EMBL" id="JAHLQI010000001">
    <property type="protein sequence ID" value="MBU5489401.1"/>
    <property type="molecule type" value="Genomic_DNA"/>
</dbReference>
<organism evidence="1 2">
    <name type="scientific">Butyricicoccus intestinisimiae</name>
    <dbReference type="NCBI Taxonomy" id="2841509"/>
    <lineage>
        <taxon>Bacteria</taxon>
        <taxon>Bacillati</taxon>
        <taxon>Bacillota</taxon>
        <taxon>Clostridia</taxon>
        <taxon>Eubacteriales</taxon>
        <taxon>Butyricicoccaceae</taxon>
        <taxon>Butyricicoccus</taxon>
    </lineage>
</organism>
<gene>
    <name evidence="1" type="ORF">KQI75_01960</name>
</gene>
<dbReference type="RefSeq" id="WP_216468997.1">
    <property type="nucleotide sequence ID" value="NZ_JAHLQI010000001.1"/>
</dbReference>
<proteinExistence type="predicted"/>
<evidence type="ECO:0000313" key="1">
    <source>
        <dbReference type="EMBL" id="MBU5489401.1"/>
    </source>
</evidence>
<dbReference type="Proteomes" id="UP000783588">
    <property type="component" value="Unassembled WGS sequence"/>
</dbReference>
<protein>
    <submittedName>
        <fullName evidence="1">Uncharacterized protein</fullName>
    </submittedName>
</protein>
<evidence type="ECO:0000313" key="2">
    <source>
        <dbReference type="Proteomes" id="UP000783588"/>
    </source>
</evidence>